<gene>
    <name evidence="1" type="ORF">F2Q69_00027376</name>
</gene>
<proteinExistence type="predicted"/>
<dbReference type="Proteomes" id="UP000712600">
    <property type="component" value="Unassembled WGS sequence"/>
</dbReference>
<dbReference type="AlphaFoldDB" id="A0A8S9S6M7"/>
<accession>A0A8S9S6M7</accession>
<organism evidence="1 2">
    <name type="scientific">Brassica cretica</name>
    <name type="common">Mustard</name>
    <dbReference type="NCBI Taxonomy" id="69181"/>
    <lineage>
        <taxon>Eukaryota</taxon>
        <taxon>Viridiplantae</taxon>
        <taxon>Streptophyta</taxon>
        <taxon>Embryophyta</taxon>
        <taxon>Tracheophyta</taxon>
        <taxon>Spermatophyta</taxon>
        <taxon>Magnoliopsida</taxon>
        <taxon>eudicotyledons</taxon>
        <taxon>Gunneridae</taxon>
        <taxon>Pentapetalae</taxon>
        <taxon>rosids</taxon>
        <taxon>malvids</taxon>
        <taxon>Brassicales</taxon>
        <taxon>Brassicaceae</taxon>
        <taxon>Brassiceae</taxon>
        <taxon>Brassica</taxon>
    </lineage>
</organism>
<evidence type="ECO:0000313" key="1">
    <source>
        <dbReference type="EMBL" id="KAF3588857.1"/>
    </source>
</evidence>
<protein>
    <submittedName>
        <fullName evidence="1">Uncharacterized protein</fullName>
    </submittedName>
</protein>
<evidence type="ECO:0000313" key="2">
    <source>
        <dbReference type="Proteomes" id="UP000712600"/>
    </source>
</evidence>
<sequence length="123" mass="13360">MSASSGMDVVAGFLLWRATFFSGGFGRLGSGFIPDLFSSFLIFAEVHLSEACLQFLVVCELPANLCYVDDVQPFFSLLALSLTPGSCFRYVSAETRRLETPLMTFRPAKFGGASTTGHVSLTR</sequence>
<name>A0A8S9S6M7_BRACR</name>
<comment type="caution">
    <text evidence="1">The sequence shown here is derived from an EMBL/GenBank/DDBJ whole genome shotgun (WGS) entry which is preliminary data.</text>
</comment>
<reference evidence="1" key="1">
    <citation type="submission" date="2019-12" db="EMBL/GenBank/DDBJ databases">
        <title>Genome sequencing and annotation of Brassica cretica.</title>
        <authorList>
            <person name="Studholme D.J."/>
            <person name="Sarris P."/>
        </authorList>
    </citation>
    <scope>NUCLEOTIDE SEQUENCE</scope>
    <source>
        <strain evidence="1">PFS-109/04</strain>
        <tissue evidence="1">Leaf</tissue>
    </source>
</reference>
<dbReference type="EMBL" id="QGKX02000088">
    <property type="protein sequence ID" value="KAF3588857.1"/>
    <property type="molecule type" value="Genomic_DNA"/>
</dbReference>